<reference evidence="3 4" key="1">
    <citation type="submission" date="2016-12" db="EMBL/GenBank/DDBJ databases">
        <title>Discovery of methanogenic haloarchaea.</title>
        <authorList>
            <person name="Sorokin D.Y."/>
            <person name="Makarova K.S."/>
            <person name="Abbas B."/>
            <person name="Ferrer M."/>
            <person name="Golyshin P.N."/>
        </authorList>
    </citation>
    <scope>NUCLEOTIDE SEQUENCE [LARGE SCALE GENOMIC DNA]</scope>
    <source>
        <strain evidence="3">AMET1</strain>
    </source>
</reference>
<dbReference type="Pfam" id="PF10518">
    <property type="entry name" value="TAT_signal"/>
    <property type="match status" value="1"/>
</dbReference>
<evidence type="ECO:0000313" key="4">
    <source>
        <dbReference type="Proteomes" id="UP000195137"/>
    </source>
</evidence>
<dbReference type="Proteomes" id="UP000195137">
    <property type="component" value="Unassembled WGS sequence"/>
</dbReference>
<dbReference type="InterPro" id="IPR050902">
    <property type="entry name" value="ABC_Transporter_SBP"/>
</dbReference>
<protein>
    <submittedName>
        <fullName evidence="3">ABC-type Fe(3+)-hydroxamate transport system periplasmic component</fullName>
    </submittedName>
</protein>
<organism evidence="3 4">
    <name type="scientific">Methanonatronarchaeum thermophilum</name>
    <dbReference type="NCBI Taxonomy" id="1927129"/>
    <lineage>
        <taxon>Archaea</taxon>
        <taxon>Methanobacteriati</taxon>
        <taxon>Methanobacteriota</taxon>
        <taxon>Methanonatronarchaeia</taxon>
        <taxon>Methanonatronarchaeales</taxon>
        <taxon>Methanonatronarchaeaceae</taxon>
        <taxon>Methanonatronarchaeum</taxon>
    </lineage>
</organism>
<comment type="caution">
    <text evidence="3">The sequence shown here is derived from an EMBL/GenBank/DDBJ whole genome shotgun (WGS) entry which is preliminary data.</text>
</comment>
<evidence type="ECO:0000259" key="2">
    <source>
        <dbReference type="PROSITE" id="PS50983"/>
    </source>
</evidence>
<evidence type="ECO:0000313" key="3">
    <source>
        <dbReference type="EMBL" id="OUJ19046.1"/>
    </source>
</evidence>
<keyword evidence="4" id="KW-1185">Reference proteome</keyword>
<dbReference type="PANTHER" id="PTHR30535:SF34">
    <property type="entry name" value="MOLYBDATE-BINDING PROTEIN MOLA"/>
    <property type="match status" value="1"/>
</dbReference>
<gene>
    <name evidence="3" type="ORF">AMET1_0698</name>
</gene>
<sequence length="383" mass="43546">MQYFVCLKQYGERMDKKISRRDFIKITGGTAATLLVGSAAITAGCIDPEFEEKETREIKDMWGRNLDIPKDTERLVATSAGALRLTSYLKAGDKVVGVEENEQADIERPYQMANPQYQEVPTIGPQHSGDAEKILGVNPDVVLTTYNSDIDPENLQESIGIPVVVVEYGEILTKEKRQIIYEALRTYGKVLNKTDRAEEVIDIFKDRIDDLERRGEEVEDAPRMYVGGIGRRGQQGLRSTVPDYAPLELLGYENMEGQLKGIDELGEVVEVDREKLIEYDPEIIFIDGGDPHLSLEELEKPEYQNLTAVENNEIYKLTAYNSYTTQYENVLINSYMVGKYFSPEQFNDIDIKDISNEIYKDIYGEPVYSDMVERHGEFGEIEV</sequence>
<dbReference type="InterPro" id="IPR002491">
    <property type="entry name" value="ABC_transptr_periplasmic_BD"/>
</dbReference>
<accession>A0A1Y3GI28</accession>
<keyword evidence="1" id="KW-0175">Coiled coil</keyword>
<dbReference type="Pfam" id="PF01497">
    <property type="entry name" value="Peripla_BP_2"/>
    <property type="match status" value="1"/>
</dbReference>
<evidence type="ECO:0000256" key="1">
    <source>
        <dbReference type="SAM" id="Coils"/>
    </source>
</evidence>
<dbReference type="PROSITE" id="PS50983">
    <property type="entry name" value="FE_B12_PBP"/>
    <property type="match status" value="1"/>
</dbReference>
<feature type="domain" description="Fe/B12 periplasmic-binding" evidence="2">
    <location>
        <begin position="74"/>
        <end position="345"/>
    </location>
</feature>
<proteinExistence type="predicted"/>
<feature type="coiled-coil region" evidence="1">
    <location>
        <begin position="194"/>
        <end position="221"/>
    </location>
</feature>
<dbReference type="SUPFAM" id="SSF53807">
    <property type="entry name" value="Helical backbone' metal receptor"/>
    <property type="match status" value="1"/>
</dbReference>
<dbReference type="AlphaFoldDB" id="A0A1Y3GI28"/>
<dbReference type="InterPro" id="IPR019546">
    <property type="entry name" value="TAT_signal_bac_arc"/>
</dbReference>
<dbReference type="EMBL" id="MRZU01000003">
    <property type="protein sequence ID" value="OUJ19046.1"/>
    <property type="molecule type" value="Genomic_DNA"/>
</dbReference>
<dbReference type="Gene3D" id="3.40.50.1980">
    <property type="entry name" value="Nitrogenase molybdenum iron protein domain"/>
    <property type="match status" value="2"/>
</dbReference>
<name>A0A1Y3GI28_9EURY</name>
<dbReference type="PANTHER" id="PTHR30535">
    <property type="entry name" value="VITAMIN B12-BINDING PROTEIN"/>
    <property type="match status" value="1"/>
</dbReference>